<evidence type="ECO:0000313" key="4">
    <source>
        <dbReference type="Proteomes" id="UP000593567"/>
    </source>
</evidence>
<dbReference type="PANTHER" id="PTHR46771:SF5">
    <property type="entry name" value="DETERIN"/>
    <property type="match status" value="1"/>
</dbReference>
<keyword evidence="2" id="KW-0862">Zinc</keyword>
<accession>A0A7J7JPX0</accession>
<sequence>MGDLESNASLLAQTNASASSSGFESFSVNGSCEKDVLQAQMAILKDLKYVVEENRKNTFVNWPFEEKAKGTKRKLKIKCTVEAMAEAGFVHTPTDESPDAAKCFFCCKELDGWEEQDDPWEEHVSHSRGKCEFLKKARIYETDITRKEFLEMEIHRQKNVIRAKYELLAQRLKDQALVVREKMISMVDK</sequence>
<dbReference type="PANTHER" id="PTHR46771">
    <property type="entry name" value="DETERIN"/>
    <property type="match status" value="1"/>
</dbReference>
<dbReference type="InterPro" id="IPR001370">
    <property type="entry name" value="BIR_rpt"/>
</dbReference>
<dbReference type="GO" id="GO:0046872">
    <property type="term" value="F:metal ion binding"/>
    <property type="evidence" value="ECO:0007669"/>
    <property type="project" value="UniProtKB-KW"/>
</dbReference>
<gene>
    <name evidence="3" type="ORF">EB796_013751</name>
</gene>
<dbReference type="CDD" id="cd00022">
    <property type="entry name" value="BIR"/>
    <property type="match status" value="1"/>
</dbReference>
<keyword evidence="4" id="KW-1185">Reference proteome</keyword>
<evidence type="ECO:0000313" key="3">
    <source>
        <dbReference type="EMBL" id="KAF6027933.1"/>
    </source>
</evidence>
<comment type="caution">
    <text evidence="3">The sequence shown here is derived from an EMBL/GenBank/DDBJ whole genome shotgun (WGS) entry which is preliminary data.</text>
</comment>
<dbReference type="SMART" id="SM00238">
    <property type="entry name" value="BIR"/>
    <property type="match status" value="1"/>
</dbReference>
<dbReference type="AlphaFoldDB" id="A0A7J7JPX0"/>
<dbReference type="PROSITE" id="PS50143">
    <property type="entry name" value="BIR_REPEAT_2"/>
    <property type="match status" value="1"/>
</dbReference>
<dbReference type="SUPFAM" id="SSF57924">
    <property type="entry name" value="Inhibitor of apoptosis (IAP) repeat"/>
    <property type="match status" value="1"/>
</dbReference>
<dbReference type="OrthoDB" id="2196114at2759"/>
<dbReference type="Pfam" id="PF00653">
    <property type="entry name" value="BIR"/>
    <property type="match status" value="1"/>
</dbReference>
<dbReference type="Gene3D" id="1.10.1170.10">
    <property type="entry name" value="Inhibitor Of Apoptosis Protein (2mihbC-IAP-1), Chain A"/>
    <property type="match status" value="1"/>
</dbReference>
<proteinExistence type="predicted"/>
<dbReference type="Proteomes" id="UP000593567">
    <property type="component" value="Unassembled WGS sequence"/>
</dbReference>
<name>A0A7J7JPX0_BUGNE</name>
<dbReference type="InterPro" id="IPR051190">
    <property type="entry name" value="Baculoviral_IAP"/>
</dbReference>
<evidence type="ECO:0000256" key="1">
    <source>
        <dbReference type="ARBA" id="ARBA00022723"/>
    </source>
</evidence>
<keyword evidence="1" id="KW-0479">Metal-binding</keyword>
<evidence type="ECO:0000256" key="2">
    <source>
        <dbReference type="ARBA" id="ARBA00022833"/>
    </source>
</evidence>
<dbReference type="EMBL" id="VXIV02002005">
    <property type="protein sequence ID" value="KAF6027933.1"/>
    <property type="molecule type" value="Genomic_DNA"/>
</dbReference>
<protein>
    <submittedName>
        <fullName evidence="3">BIRC5</fullName>
    </submittedName>
</protein>
<organism evidence="3 4">
    <name type="scientific">Bugula neritina</name>
    <name type="common">Brown bryozoan</name>
    <name type="synonym">Sertularia neritina</name>
    <dbReference type="NCBI Taxonomy" id="10212"/>
    <lineage>
        <taxon>Eukaryota</taxon>
        <taxon>Metazoa</taxon>
        <taxon>Spiralia</taxon>
        <taxon>Lophotrochozoa</taxon>
        <taxon>Bryozoa</taxon>
        <taxon>Gymnolaemata</taxon>
        <taxon>Cheilostomatida</taxon>
        <taxon>Flustrina</taxon>
        <taxon>Buguloidea</taxon>
        <taxon>Bugulidae</taxon>
        <taxon>Bugula</taxon>
    </lineage>
</organism>
<reference evidence="3" key="1">
    <citation type="submission" date="2020-06" db="EMBL/GenBank/DDBJ databases">
        <title>Draft genome of Bugula neritina, a colonial animal packing powerful symbionts and potential medicines.</title>
        <authorList>
            <person name="Rayko M."/>
        </authorList>
    </citation>
    <scope>NUCLEOTIDE SEQUENCE [LARGE SCALE GENOMIC DNA]</scope>
    <source>
        <strain evidence="3">Kwan_BN1</strain>
    </source>
</reference>